<evidence type="ECO:0000313" key="2">
    <source>
        <dbReference type="Proteomes" id="UP000183832"/>
    </source>
</evidence>
<dbReference type="Proteomes" id="UP000183832">
    <property type="component" value="Unassembled WGS sequence"/>
</dbReference>
<protein>
    <submittedName>
        <fullName evidence="1">CLUMA_CG008250, isoform A</fullName>
    </submittedName>
</protein>
<dbReference type="AlphaFoldDB" id="A0A1J1I592"/>
<organism evidence="1 2">
    <name type="scientific">Clunio marinus</name>
    <dbReference type="NCBI Taxonomy" id="568069"/>
    <lineage>
        <taxon>Eukaryota</taxon>
        <taxon>Metazoa</taxon>
        <taxon>Ecdysozoa</taxon>
        <taxon>Arthropoda</taxon>
        <taxon>Hexapoda</taxon>
        <taxon>Insecta</taxon>
        <taxon>Pterygota</taxon>
        <taxon>Neoptera</taxon>
        <taxon>Endopterygota</taxon>
        <taxon>Diptera</taxon>
        <taxon>Nematocera</taxon>
        <taxon>Chironomoidea</taxon>
        <taxon>Chironomidae</taxon>
        <taxon>Clunio</taxon>
    </lineage>
</organism>
<proteinExistence type="predicted"/>
<sequence length="137" mass="15304">MPQCLMTSCNISFASLLSKVTYVPSISRQILRCIKNSQCRVTSTIGSIGLRSSDTLNICYTISCCLPREKTRWRIPDNSCNAVGRIIDILDFVGQSPTKQSGSIAVPVATIWDLKMKSCLKSCSSPYFDELWSKMFF</sequence>
<reference evidence="1 2" key="1">
    <citation type="submission" date="2015-04" db="EMBL/GenBank/DDBJ databases">
        <authorList>
            <person name="Syromyatnikov M.Y."/>
            <person name="Popov V.N."/>
        </authorList>
    </citation>
    <scope>NUCLEOTIDE SEQUENCE [LARGE SCALE GENOMIC DNA]</scope>
</reference>
<evidence type="ECO:0000313" key="1">
    <source>
        <dbReference type="EMBL" id="CRK94756.1"/>
    </source>
</evidence>
<dbReference type="EMBL" id="CVRI01000040">
    <property type="protein sequence ID" value="CRK94756.1"/>
    <property type="molecule type" value="Genomic_DNA"/>
</dbReference>
<gene>
    <name evidence="1" type="ORF">CLUMA_CG008250</name>
</gene>
<accession>A0A1J1I592</accession>
<name>A0A1J1I592_9DIPT</name>
<keyword evidence="2" id="KW-1185">Reference proteome</keyword>